<protein>
    <recommendedName>
        <fullName evidence="5">Glutathione S-transferase</fullName>
    </recommendedName>
</protein>
<sequence>MSKFSIVKQWYLCANFYLSRSPIYSSQVISSVHSSHRRHEKIMSTPKYKLIYFDYMWLGEPIRYLLHYVKEDFEDVRLDSVEWDKPDGKIDKNIYTYQKLPILENLENGFKLGQSYAIARYLARKYNLAGKTEEEAAKCDEYADVVKDVLKRMEQMWDKDEKTKAELLKFWLEETVPRYFSVIESDLKKNGGKYLVGNDFTWVDFVLSHTAQLFTMYTETDVLANYPVIKEYQHQIFEIPQIKAYIAKRPLSPY</sequence>
<dbReference type="InterPro" id="IPR004045">
    <property type="entry name" value="Glutathione_S-Trfase_N"/>
</dbReference>
<name>A0ABP1RLC5_9HEXA</name>
<reference evidence="3 4" key="1">
    <citation type="submission" date="2024-08" db="EMBL/GenBank/DDBJ databases">
        <authorList>
            <person name="Cucini C."/>
            <person name="Frati F."/>
        </authorList>
    </citation>
    <scope>NUCLEOTIDE SEQUENCE [LARGE SCALE GENOMIC DNA]</scope>
</reference>
<accession>A0ABP1RLC5</accession>
<dbReference type="Proteomes" id="UP001642540">
    <property type="component" value="Unassembled WGS sequence"/>
</dbReference>
<organism evidence="3 4">
    <name type="scientific">Orchesella dallaii</name>
    <dbReference type="NCBI Taxonomy" id="48710"/>
    <lineage>
        <taxon>Eukaryota</taxon>
        <taxon>Metazoa</taxon>
        <taxon>Ecdysozoa</taxon>
        <taxon>Arthropoda</taxon>
        <taxon>Hexapoda</taxon>
        <taxon>Collembola</taxon>
        <taxon>Entomobryomorpha</taxon>
        <taxon>Entomobryoidea</taxon>
        <taxon>Orchesellidae</taxon>
        <taxon>Orchesellinae</taxon>
        <taxon>Orchesella</taxon>
    </lineage>
</organism>
<dbReference type="SUPFAM" id="SSF52833">
    <property type="entry name" value="Thioredoxin-like"/>
    <property type="match status" value="1"/>
</dbReference>
<dbReference type="InterPro" id="IPR040079">
    <property type="entry name" value="Glutathione_S-Trfase"/>
</dbReference>
<dbReference type="CDD" id="cd03039">
    <property type="entry name" value="GST_N_Sigma_like"/>
    <property type="match status" value="1"/>
</dbReference>
<dbReference type="Pfam" id="PF02798">
    <property type="entry name" value="GST_N"/>
    <property type="match status" value="1"/>
</dbReference>
<keyword evidence="4" id="KW-1185">Reference proteome</keyword>
<evidence type="ECO:0000313" key="3">
    <source>
        <dbReference type="EMBL" id="CAL8129916.1"/>
    </source>
</evidence>
<dbReference type="PANTHER" id="PTHR11571:SF150">
    <property type="entry name" value="GLUTATHIONE S-TRANSFERASE"/>
    <property type="match status" value="1"/>
</dbReference>
<dbReference type="PROSITE" id="PS50405">
    <property type="entry name" value="GST_CTER"/>
    <property type="match status" value="1"/>
</dbReference>
<evidence type="ECO:0000259" key="1">
    <source>
        <dbReference type="PROSITE" id="PS50404"/>
    </source>
</evidence>
<dbReference type="InterPro" id="IPR036249">
    <property type="entry name" value="Thioredoxin-like_sf"/>
</dbReference>
<gene>
    <name evidence="3" type="ORF">ODALV1_LOCUS23482</name>
</gene>
<dbReference type="PROSITE" id="PS50404">
    <property type="entry name" value="GST_NTER"/>
    <property type="match status" value="1"/>
</dbReference>
<feature type="domain" description="GST C-terminal" evidence="2">
    <location>
        <begin position="132"/>
        <end position="254"/>
    </location>
</feature>
<feature type="domain" description="GST N-terminal" evidence="1">
    <location>
        <begin position="46"/>
        <end position="130"/>
    </location>
</feature>
<dbReference type="CDD" id="cd03192">
    <property type="entry name" value="GST_C_Sigma_like"/>
    <property type="match status" value="1"/>
</dbReference>
<dbReference type="Gene3D" id="1.20.1050.10">
    <property type="match status" value="1"/>
</dbReference>
<dbReference type="EMBL" id="CAXLJM020000079">
    <property type="protein sequence ID" value="CAL8129916.1"/>
    <property type="molecule type" value="Genomic_DNA"/>
</dbReference>
<dbReference type="SUPFAM" id="SSF47616">
    <property type="entry name" value="GST C-terminal domain-like"/>
    <property type="match status" value="1"/>
</dbReference>
<dbReference type="InterPro" id="IPR004046">
    <property type="entry name" value="GST_C"/>
</dbReference>
<dbReference type="InterPro" id="IPR010987">
    <property type="entry name" value="Glutathione-S-Trfase_C-like"/>
</dbReference>
<dbReference type="SFLD" id="SFLDG01205">
    <property type="entry name" value="AMPS.1"/>
    <property type="match status" value="1"/>
</dbReference>
<dbReference type="InterPro" id="IPR036282">
    <property type="entry name" value="Glutathione-S-Trfase_C_sf"/>
</dbReference>
<proteinExistence type="predicted"/>
<dbReference type="Gene3D" id="3.40.30.10">
    <property type="entry name" value="Glutaredoxin"/>
    <property type="match status" value="1"/>
</dbReference>
<dbReference type="Pfam" id="PF14497">
    <property type="entry name" value="GST_C_3"/>
    <property type="match status" value="1"/>
</dbReference>
<dbReference type="InterPro" id="IPR050213">
    <property type="entry name" value="GST_superfamily"/>
</dbReference>
<evidence type="ECO:0008006" key="5">
    <source>
        <dbReference type="Google" id="ProtNLM"/>
    </source>
</evidence>
<dbReference type="SFLD" id="SFLDS00019">
    <property type="entry name" value="Glutathione_Transferase_(cytos"/>
    <property type="match status" value="1"/>
</dbReference>
<dbReference type="PANTHER" id="PTHR11571">
    <property type="entry name" value="GLUTATHIONE S-TRANSFERASE"/>
    <property type="match status" value="1"/>
</dbReference>
<comment type="caution">
    <text evidence="3">The sequence shown here is derived from an EMBL/GenBank/DDBJ whole genome shotgun (WGS) entry which is preliminary data.</text>
</comment>
<evidence type="ECO:0000259" key="2">
    <source>
        <dbReference type="PROSITE" id="PS50405"/>
    </source>
</evidence>
<dbReference type="SFLD" id="SFLDG00363">
    <property type="entry name" value="AMPS_(cytGST):_Alpha-__Mu-__Pi"/>
    <property type="match status" value="1"/>
</dbReference>
<evidence type="ECO:0000313" key="4">
    <source>
        <dbReference type="Proteomes" id="UP001642540"/>
    </source>
</evidence>